<dbReference type="OrthoDB" id="1696305at2759"/>
<feature type="compositionally biased region" description="Polar residues" evidence="1">
    <location>
        <begin position="68"/>
        <end position="78"/>
    </location>
</feature>
<dbReference type="InterPro" id="IPR027417">
    <property type="entry name" value="P-loop_NTPase"/>
</dbReference>
<dbReference type="SUPFAM" id="SSF52540">
    <property type="entry name" value="P-loop containing nucleoside triphosphate hydrolases"/>
    <property type="match status" value="1"/>
</dbReference>
<feature type="region of interest" description="Disordered" evidence="1">
    <location>
        <begin position="688"/>
        <end position="714"/>
    </location>
</feature>
<dbReference type="GO" id="GO:0005739">
    <property type="term" value="C:mitochondrion"/>
    <property type="evidence" value="ECO:0007669"/>
    <property type="project" value="TreeGrafter"/>
</dbReference>
<evidence type="ECO:0000313" key="2">
    <source>
        <dbReference type="EMBL" id="KAF2016986.1"/>
    </source>
</evidence>
<organism evidence="2 3">
    <name type="scientific">Aaosphaeria arxii CBS 175.79</name>
    <dbReference type="NCBI Taxonomy" id="1450172"/>
    <lineage>
        <taxon>Eukaryota</taxon>
        <taxon>Fungi</taxon>
        <taxon>Dikarya</taxon>
        <taxon>Ascomycota</taxon>
        <taxon>Pezizomycotina</taxon>
        <taxon>Dothideomycetes</taxon>
        <taxon>Pleosporomycetidae</taxon>
        <taxon>Pleosporales</taxon>
        <taxon>Pleosporales incertae sedis</taxon>
        <taxon>Aaosphaeria</taxon>
    </lineage>
</organism>
<dbReference type="AlphaFoldDB" id="A0A6A5XVL7"/>
<evidence type="ECO:0000256" key="1">
    <source>
        <dbReference type="SAM" id="MobiDB-lite"/>
    </source>
</evidence>
<sequence>MRAVLRQARHHLPSESLAAHHAYNNASVPAFLCPALLRGTTTTTTLGHPTSLRKRVTPSKSFSTFRSNREQQQIAVSTEQHHIQPDVRPPASEETASSPTQLLPRACPGCGAPSQVFDKSEAGYYNIDRKQVKTYLNYDPAQKKEEEVETDIYTNRLKEIDPALLEELGLDQETLDAPKHIEDAAPETPYCDRCHNLLHHNIANPIHHPSVDAIKETIAESPHRRNHIYHVVDAADFPLSLVPNLQSALRLPKLRTQNRRARHKGWVGANRIAEVSFIVTRADLLAPMKEQVDKLLPYVQNVMRTALGRVNKTARLGNVYLVSSKRGWWTKKVKEDIWERGGAGWMVGKVNVGKSNLFEVVFPKGRGADYEDLRKIRAAAEREERLQNAKTMEESSKLQDEFQDEDKQLARRKESVLEPATDPEHFPEEDEEDFDSDSLLPPRQPYNPFPVLPIASALPGTTASPIRIPFGRNRGELIDLPGLARTTPELTTFVDPSHHDDLVMKHRVTAQRHVLKPGKSLLLGGGLIRLTPSPNSSDLTFLVHPFVPLTPHVTSTEKASTLQSQTRPSGVPSILLPNVGPQMSSAGIFPLQWDVTKQLGGALTSPMAGKMKPANLPFRIYSTDILIEGVGWVEVSCQVRRGHGWKPVGMAKKDPNHARVAKLAAQEELRRIKDEKFGAKEVEGDAFDRAGLGAPSSPSSSLARSSRSSRERFEEVEEEDEWFPEIEVFSPLGKYVGARMPMCGSVLGGPKPVSSRERSARPRRSMVAVKRQRKPMVRSTSE</sequence>
<dbReference type="InterPro" id="IPR050896">
    <property type="entry name" value="Mito_lipid_metab_GTPase"/>
</dbReference>
<dbReference type="EMBL" id="ML978068">
    <property type="protein sequence ID" value="KAF2016986.1"/>
    <property type="molecule type" value="Genomic_DNA"/>
</dbReference>
<dbReference type="Gene3D" id="3.40.50.300">
    <property type="entry name" value="P-loop containing nucleotide triphosphate hydrolases"/>
    <property type="match status" value="1"/>
</dbReference>
<dbReference type="PANTHER" id="PTHR46434:SF1">
    <property type="entry name" value="GENETIC INTERACTOR OF PROHIBITINS 3, MITOCHONDRIAL"/>
    <property type="match status" value="1"/>
</dbReference>
<accession>A0A6A5XVL7</accession>
<gene>
    <name evidence="2" type="ORF">BU24DRAFT_420028</name>
</gene>
<feature type="compositionally biased region" description="Low complexity" evidence="1">
    <location>
        <begin position="696"/>
        <end position="706"/>
    </location>
</feature>
<feature type="region of interest" description="Disordered" evidence="1">
    <location>
        <begin position="745"/>
        <end position="782"/>
    </location>
</feature>
<keyword evidence="3" id="KW-1185">Reference proteome</keyword>
<evidence type="ECO:0008006" key="4">
    <source>
        <dbReference type="Google" id="ProtNLM"/>
    </source>
</evidence>
<dbReference type="PANTHER" id="PTHR46434">
    <property type="entry name" value="GENETIC INTERACTOR OF PROHIBITINS 3, MITOCHONDRIAL"/>
    <property type="match status" value="1"/>
</dbReference>
<feature type="compositionally biased region" description="Acidic residues" evidence="1">
    <location>
        <begin position="427"/>
        <end position="436"/>
    </location>
</feature>
<dbReference type="RefSeq" id="XP_033385325.1">
    <property type="nucleotide sequence ID" value="XM_033527371.1"/>
</dbReference>
<reference evidence="2" key="1">
    <citation type="journal article" date="2020" name="Stud. Mycol.">
        <title>101 Dothideomycetes genomes: a test case for predicting lifestyles and emergence of pathogens.</title>
        <authorList>
            <person name="Haridas S."/>
            <person name="Albert R."/>
            <person name="Binder M."/>
            <person name="Bloem J."/>
            <person name="Labutti K."/>
            <person name="Salamov A."/>
            <person name="Andreopoulos B."/>
            <person name="Baker S."/>
            <person name="Barry K."/>
            <person name="Bills G."/>
            <person name="Bluhm B."/>
            <person name="Cannon C."/>
            <person name="Castanera R."/>
            <person name="Culley D."/>
            <person name="Daum C."/>
            <person name="Ezra D."/>
            <person name="Gonzalez J."/>
            <person name="Henrissat B."/>
            <person name="Kuo A."/>
            <person name="Liang C."/>
            <person name="Lipzen A."/>
            <person name="Lutzoni F."/>
            <person name="Magnuson J."/>
            <person name="Mondo S."/>
            <person name="Nolan M."/>
            <person name="Ohm R."/>
            <person name="Pangilinan J."/>
            <person name="Park H.-J."/>
            <person name="Ramirez L."/>
            <person name="Alfaro M."/>
            <person name="Sun H."/>
            <person name="Tritt A."/>
            <person name="Yoshinaga Y."/>
            <person name="Zwiers L.-H."/>
            <person name="Turgeon B."/>
            <person name="Goodwin S."/>
            <person name="Spatafora J."/>
            <person name="Crous P."/>
            <person name="Grigoriev I."/>
        </authorList>
    </citation>
    <scope>NUCLEOTIDE SEQUENCE</scope>
    <source>
        <strain evidence="2">CBS 175.79</strain>
    </source>
</reference>
<feature type="region of interest" description="Disordered" evidence="1">
    <location>
        <begin position="68"/>
        <end position="100"/>
    </location>
</feature>
<dbReference type="Proteomes" id="UP000799778">
    <property type="component" value="Unassembled WGS sequence"/>
</dbReference>
<name>A0A6A5XVL7_9PLEO</name>
<feature type="region of interest" description="Disordered" evidence="1">
    <location>
        <begin position="385"/>
        <end position="442"/>
    </location>
</feature>
<evidence type="ECO:0000313" key="3">
    <source>
        <dbReference type="Proteomes" id="UP000799778"/>
    </source>
</evidence>
<feature type="compositionally biased region" description="Basic and acidic residues" evidence="1">
    <location>
        <begin position="385"/>
        <end position="426"/>
    </location>
</feature>
<proteinExistence type="predicted"/>
<dbReference type="GeneID" id="54284768"/>
<protein>
    <recommendedName>
        <fullName evidence="4">Genetic interactor of prohibitins 3, mitochondrial</fullName>
    </recommendedName>
</protein>